<protein>
    <submittedName>
        <fullName evidence="2">Uncharacterized protein</fullName>
    </submittedName>
</protein>
<proteinExistence type="inferred from homology"/>
<evidence type="ECO:0000256" key="1">
    <source>
        <dbReference type="ARBA" id="ARBA00006484"/>
    </source>
</evidence>
<comment type="similarity">
    <text evidence="1">Belongs to the short-chain dehydrogenases/reductases (SDR) family.</text>
</comment>
<dbReference type="CDD" id="cd05233">
    <property type="entry name" value="SDR_c"/>
    <property type="match status" value="1"/>
</dbReference>
<dbReference type="Gene3D" id="3.40.50.720">
    <property type="entry name" value="NAD(P)-binding Rossmann-like Domain"/>
    <property type="match status" value="1"/>
</dbReference>
<gene>
    <name evidence="2" type="ORF">METZ01_LOCUS474843</name>
</gene>
<sequence>VRLEGKVIIVTGASRYIGQAMAVRLAKEGAKVVVADIRDCAETAELVQAESADVLSIQADVTDETQTLEMARQTVEHFGRIDCLVNNAGIYDGLVSKPILDVDMEVWDQVFRVNVKGIFLCSRAVFPTMRDQGGGKIINTGSAIWLSGNPGIPHYVASKAAVTGLSRTLAKELGQYNITVNTLAPGGTRSG</sequence>
<dbReference type="FunFam" id="3.40.50.720:FF:000084">
    <property type="entry name" value="Short-chain dehydrogenase reductase"/>
    <property type="match status" value="1"/>
</dbReference>
<dbReference type="InterPro" id="IPR002347">
    <property type="entry name" value="SDR_fam"/>
</dbReference>
<dbReference type="SUPFAM" id="SSF51735">
    <property type="entry name" value="NAD(P)-binding Rossmann-fold domains"/>
    <property type="match status" value="1"/>
</dbReference>
<dbReference type="PANTHER" id="PTHR42760">
    <property type="entry name" value="SHORT-CHAIN DEHYDROGENASES/REDUCTASES FAMILY MEMBER"/>
    <property type="match status" value="1"/>
</dbReference>
<dbReference type="PRINTS" id="PR00081">
    <property type="entry name" value="GDHRDH"/>
</dbReference>
<dbReference type="AlphaFoldDB" id="A0A383BQ32"/>
<dbReference type="GO" id="GO:0016616">
    <property type="term" value="F:oxidoreductase activity, acting on the CH-OH group of donors, NAD or NADP as acceptor"/>
    <property type="evidence" value="ECO:0007669"/>
    <property type="project" value="TreeGrafter"/>
</dbReference>
<evidence type="ECO:0000313" key="2">
    <source>
        <dbReference type="EMBL" id="SVE21989.1"/>
    </source>
</evidence>
<reference evidence="2" key="1">
    <citation type="submission" date="2018-05" db="EMBL/GenBank/DDBJ databases">
        <authorList>
            <person name="Lanie J.A."/>
            <person name="Ng W.-L."/>
            <person name="Kazmierczak K.M."/>
            <person name="Andrzejewski T.M."/>
            <person name="Davidsen T.M."/>
            <person name="Wayne K.J."/>
            <person name="Tettelin H."/>
            <person name="Glass J.I."/>
            <person name="Rusch D."/>
            <person name="Podicherti R."/>
            <person name="Tsui H.-C.T."/>
            <person name="Winkler M.E."/>
        </authorList>
    </citation>
    <scope>NUCLEOTIDE SEQUENCE</scope>
</reference>
<dbReference type="PROSITE" id="PS00061">
    <property type="entry name" value="ADH_SHORT"/>
    <property type="match status" value="1"/>
</dbReference>
<feature type="non-terminal residue" evidence="2">
    <location>
        <position position="191"/>
    </location>
</feature>
<dbReference type="PANTHER" id="PTHR42760:SF40">
    <property type="entry name" value="3-OXOACYL-[ACYL-CARRIER-PROTEIN] REDUCTASE, CHLOROPLASTIC"/>
    <property type="match status" value="1"/>
</dbReference>
<organism evidence="2">
    <name type="scientific">marine metagenome</name>
    <dbReference type="NCBI Taxonomy" id="408172"/>
    <lineage>
        <taxon>unclassified sequences</taxon>
        <taxon>metagenomes</taxon>
        <taxon>ecological metagenomes</taxon>
    </lineage>
</organism>
<dbReference type="PRINTS" id="PR00080">
    <property type="entry name" value="SDRFAMILY"/>
</dbReference>
<dbReference type="InterPro" id="IPR036291">
    <property type="entry name" value="NAD(P)-bd_dom_sf"/>
</dbReference>
<feature type="non-terminal residue" evidence="2">
    <location>
        <position position="1"/>
    </location>
</feature>
<name>A0A383BQ32_9ZZZZ</name>
<dbReference type="EMBL" id="UINC01202271">
    <property type="protein sequence ID" value="SVE21989.1"/>
    <property type="molecule type" value="Genomic_DNA"/>
</dbReference>
<dbReference type="InterPro" id="IPR020904">
    <property type="entry name" value="Sc_DH/Rdtase_CS"/>
</dbReference>
<dbReference type="GO" id="GO:0030497">
    <property type="term" value="P:fatty acid elongation"/>
    <property type="evidence" value="ECO:0007669"/>
    <property type="project" value="TreeGrafter"/>
</dbReference>
<dbReference type="Pfam" id="PF00106">
    <property type="entry name" value="adh_short"/>
    <property type="match status" value="1"/>
</dbReference>
<accession>A0A383BQ32</accession>